<dbReference type="SUPFAM" id="SSF51604">
    <property type="entry name" value="Enolase C-terminal domain-like"/>
    <property type="match status" value="1"/>
</dbReference>
<keyword evidence="4" id="KW-0732">Signal</keyword>
<feature type="domain" description="Mandelate racemase/muconate lactonizing enzyme C-terminal" evidence="5">
    <location>
        <begin position="176"/>
        <end position="280"/>
    </location>
</feature>
<dbReference type="Pfam" id="PF13378">
    <property type="entry name" value="MR_MLE_C"/>
    <property type="match status" value="1"/>
</dbReference>
<dbReference type="Gene3D" id="3.20.20.120">
    <property type="entry name" value="Enolase-like C-terminal domain"/>
    <property type="match status" value="1"/>
</dbReference>
<dbReference type="PROSITE" id="PS00909">
    <property type="entry name" value="MR_MLE_2"/>
    <property type="match status" value="1"/>
</dbReference>
<reference evidence="6 7" key="1">
    <citation type="submission" date="2019-02" db="EMBL/GenBank/DDBJ databases">
        <title>Deep-cultivation of Planctomycetes and their phenomic and genomic characterization uncovers novel biology.</title>
        <authorList>
            <person name="Wiegand S."/>
            <person name="Jogler M."/>
            <person name="Boedeker C."/>
            <person name="Pinto D."/>
            <person name="Vollmers J."/>
            <person name="Rivas-Marin E."/>
            <person name="Kohn T."/>
            <person name="Peeters S.H."/>
            <person name="Heuer A."/>
            <person name="Rast P."/>
            <person name="Oberbeckmann S."/>
            <person name="Bunk B."/>
            <person name="Jeske O."/>
            <person name="Meyerdierks A."/>
            <person name="Storesund J.E."/>
            <person name="Kallscheuer N."/>
            <person name="Luecker S."/>
            <person name="Lage O.M."/>
            <person name="Pohl T."/>
            <person name="Merkel B.J."/>
            <person name="Hornburger P."/>
            <person name="Mueller R.-W."/>
            <person name="Bruemmer F."/>
            <person name="Labrenz M."/>
            <person name="Spormann A.M."/>
            <person name="Op den Camp H."/>
            <person name="Overmann J."/>
            <person name="Amann R."/>
            <person name="Jetten M.S.M."/>
            <person name="Mascher T."/>
            <person name="Medema M.H."/>
            <person name="Devos D.P."/>
            <person name="Kaster A.-K."/>
            <person name="Ovreas L."/>
            <person name="Rohde M."/>
            <person name="Galperin M.Y."/>
            <person name="Jogler C."/>
        </authorList>
    </citation>
    <scope>NUCLEOTIDE SEQUENCE [LARGE SCALE GENOMIC DNA]</scope>
    <source>
        <strain evidence="6 7">CA12</strain>
    </source>
</reference>
<dbReference type="Gene3D" id="3.30.390.10">
    <property type="entry name" value="Enolase-like, N-terminal domain"/>
    <property type="match status" value="1"/>
</dbReference>
<evidence type="ECO:0000256" key="2">
    <source>
        <dbReference type="ARBA" id="ARBA00022723"/>
    </source>
</evidence>
<dbReference type="InterPro" id="IPR029065">
    <property type="entry name" value="Enolase_C-like"/>
</dbReference>
<dbReference type="InterPro" id="IPR018110">
    <property type="entry name" value="Mandel_Rmase/mucon_lact_enz_CS"/>
</dbReference>
<dbReference type="InterPro" id="IPR029017">
    <property type="entry name" value="Enolase-like_N"/>
</dbReference>
<gene>
    <name evidence="6" type="primary">dgoD</name>
    <name evidence="6" type="ORF">CA12_18960</name>
</gene>
<proteinExistence type="predicted"/>
<dbReference type="InterPro" id="IPR036849">
    <property type="entry name" value="Enolase-like_C_sf"/>
</dbReference>
<protein>
    <submittedName>
        <fullName evidence="6">D-galactonate dehydratase</fullName>
        <ecNumber evidence="6">4.2.1.6</ecNumber>
    </submittedName>
</protein>
<dbReference type="InterPro" id="IPR006311">
    <property type="entry name" value="TAT_signal"/>
</dbReference>
<dbReference type="RefSeq" id="WP_145358705.1">
    <property type="nucleotide sequence ID" value="NZ_CP036265.1"/>
</dbReference>
<dbReference type="SFLD" id="SFLDS00001">
    <property type="entry name" value="Enolase"/>
    <property type="match status" value="1"/>
</dbReference>
<evidence type="ECO:0000256" key="4">
    <source>
        <dbReference type="SAM" id="SignalP"/>
    </source>
</evidence>
<dbReference type="SUPFAM" id="SSF54826">
    <property type="entry name" value="Enolase N-terminal domain-like"/>
    <property type="match status" value="1"/>
</dbReference>
<organism evidence="6 7">
    <name type="scientific">Alienimonas californiensis</name>
    <dbReference type="NCBI Taxonomy" id="2527989"/>
    <lineage>
        <taxon>Bacteria</taxon>
        <taxon>Pseudomonadati</taxon>
        <taxon>Planctomycetota</taxon>
        <taxon>Planctomycetia</taxon>
        <taxon>Planctomycetales</taxon>
        <taxon>Planctomycetaceae</taxon>
        <taxon>Alienimonas</taxon>
    </lineage>
</organism>
<dbReference type="PROSITE" id="PS51318">
    <property type="entry name" value="TAT"/>
    <property type="match status" value="1"/>
</dbReference>
<dbReference type="Proteomes" id="UP000318741">
    <property type="component" value="Chromosome"/>
</dbReference>
<keyword evidence="6" id="KW-0456">Lyase</keyword>
<dbReference type="InterPro" id="IPR046945">
    <property type="entry name" value="RHMD-like"/>
</dbReference>
<dbReference type="SMART" id="SM00922">
    <property type="entry name" value="MR_MLE"/>
    <property type="match status" value="1"/>
</dbReference>
<dbReference type="AlphaFoldDB" id="A0A517P8W8"/>
<sequence length="401" mass="43949" precursor="true">MSSPFRLTRRTALAAGAAGLAAAAWPGRATAHPNHGGIVPDLRMRFAEPIELTRFDVVALDGTPAVRVTDAEGGVGVVPAHDKLADVRSLFDRLAAPYFVGTDARDLPERIDHVDVSERHYKYVGMPFWNAVAHCELAVWDLLGRRAGVRCTDLLDRRRRRRLNVYISRFDRDTTPQQAVEQASADLAATGATAVKLKVGGRMRTTPEQNARDVAMVALARQTWGDDVEILLDANGSYTADEAVRAATRFAGYRVGFLEEPCDWRDVEATLRVHEQLEAKGIKLDLAGGEQDSMMTRWRQFAETELFRPMQPDLYYVGGAIRLLTVARIADSAKLPLTPHAPRAGLAAYPDTMVRATIPNLGRYQEYVRSPEVTDGTVPVPDAPGWGLPWDDAAVKAAVAG</sequence>
<dbReference type="GO" id="GO:0000287">
    <property type="term" value="F:magnesium ion binding"/>
    <property type="evidence" value="ECO:0007669"/>
    <property type="project" value="TreeGrafter"/>
</dbReference>
<dbReference type="PANTHER" id="PTHR13794:SF58">
    <property type="entry name" value="MITOCHONDRIAL ENOLASE SUPERFAMILY MEMBER 1"/>
    <property type="match status" value="1"/>
</dbReference>
<dbReference type="KEGG" id="acaf:CA12_18960"/>
<name>A0A517P8W8_9PLAN</name>
<feature type="signal peptide" evidence="4">
    <location>
        <begin position="1"/>
        <end position="31"/>
    </location>
</feature>
<dbReference type="EC" id="4.2.1.6" evidence="6"/>
<evidence type="ECO:0000313" key="7">
    <source>
        <dbReference type="Proteomes" id="UP000318741"/>
    </source>
</evidence>
<feature type="chain" id="PRO_5022209336" evidence="4">
    <location>
        <begin position="32"/>
        <end position="401"/>
    </location>
</feature>
<dbReference type="GO" id="GO:0008869">
    <property type="term" value="F:galactonate dehydratase activity"/>
    <property type="evidence" value="ECO:0007669"/>
    <property type="project" value="UniProtKB-EC"/>
</dbReference>
<evidence type="ECO:0000313" key="6">
    <source>
        <dbReference type="EMBL" id="QDT15802.1"/>
    </source>
</evidence>
<dbReference type="InterPro" id="IPR013342">
    <property type="entry name" value="Mandelate_racemase_C"/>
</dbReference>
<evidence type="ECO:0000259" key="5">
    <source>
        <dbReference type="SMART" id="SM00922"/>
    </source>
</evidence>
<dbReference type="GO" id="GO:0009063">
    <property type="term" value="P:amino acid catabolic process"/>
    <property type="evidence" value="ECO:0007669"/>
    <property type="project" value="InterPro"/>
</dbReference>
<keyword evidence="2" id="KW-0479">Metal-binding</keyword>
<evidence type="ECO:0000256" key="3">
    <source>
        <dbReference type="ARBA" id="ARBA00022842"/>
    </source>
</evidence>
<keyword evidence="3" id="KW-0460">Magnesium</keyword>
<dbReference type="EMBL" id="CP036265">
    <property type="protein sequence ID" value="QDT15802.1"/>
    <property type="molecule type" value="Genomic_DNA"/>
</dbReference>
<dbReference type="OrthoDB" id="9785902at2"/>
<comment type="cofactor">
    <cofactor evidence="1">
        <name>Mg(2+)</name>
        <dbReference type="ChEBI" id="CHEBI:18420"/>
    </cofactor>
</comment>
<accession>A0A517P8W8</accession>
<dbReference type="PANTHER" id="PTHR13794">
    <property type="entry name" value="ENOLASE SUPERFAMILY, MANDELATE RACEMASE"/>
    <property type="match status" value="1"/>
</dbReference>
<keyword evidence="7" id="KW-1185">Reference proteome</keyword>
<dbReference type="GO" id="GO:0016052">
    <property type="term" value="P:carbohydrate catabolic process"/>
    <property type="evidence" value="ECO:0007669"/>
    <property type="project" value="TreeGrafter"/>
</dbReference>
<evidence type="ECO:0000256" key="1">
    <source>
        <dbReference type="ARBA" id="ARBA00001946"/>
    </source>
</evidence>